<proteinExistence type="predicted"/>
<dbReference type="OrthoDB" id="45365at2759"/>
<dbReference type="SUPFAM" id="SSF117281">
    <property type="entry name" value="Kelch motif"/>
    <property type="match status" value="1"/>
</dbReference>
<dbReference type="AlphaFoldDB" id="A0A814VGV6"/>
<evidence type="ECO:0000313" key="6">
    <source>
        <dbReference type="EMBL" id="CAF3952527.1"/>
    </source>
</evidence>
<protein>
    <recommendedName>
        <fullName evidence="8">Kelch repeat-containing protein</fullName>
    </recommendedName>
</protein>
<keyword evidence="1" id="KW-0880">Kelch repeat</keyword>
<dbReference type="Proteomes" id="UP000682733">
    <property type="component" value="Unassembled WGS sequence"/>
</dbReference>
<dbReference type="EMBL" id="CAJOBA010018866">
    <property type="protein sequence ID" value="CAF3901556.1"/>
    <property type="molecule type" value="Genomic_DNA"/>
</dbReference>
<evidence type="ECO:0000313" key="5">
    <source>
        <dbReference type="EMBL" id="CAF3901556.1"/>
    </source>
</evidence>
<evidence type="ECO:0000313" key="7">
    <source>
        <dbReference type="Proteomes" id="UP000663829"/>
    </source>
</evidence>
<evidence type="ECO:0008006" key="8">
    <source>
        <dbReference type="Google" id="ProtNLM"/>
    </source>
</evidence>
<comment type="caution">
    <text evidence="4">The sequence shown here is derived from an EMBL/GenBank/DDBJ whole genome shotgun (WGS) entry which is preliminary data.</text>
</comment>
<evidence type="ECO:0000313" key="4">
    <source>
        <dbReference type="EMBL" id="CAF1188259.1"/>
    </source>
</evidence>
<evidence type="ECO:0000313" key="3">
    <source>
        <dbReference type="EMBL" id="CAF1124759.1"/>
    </source>
</evidence>
<dbReference type="InterPro" id="IPR037293">
    <property type="entry name" value="Gal_Oxidase_central_sf"/>
</dbReference>
<keyword evidence="7" id="KW-1185">Reference proteome</keyword>
<dbReference type="PANTHER" id="PTHR46344:SF27">
    <property type="entry name" value="KELCH REPEAT SUPERFAMILY PROTEIN"/>
    <property type="match status" value="1"/>
</dbReference>
<name>A0A814VGV6_9BILA</name>
<dbReference type="EMBL" id="CAJOBC010008102">
    <property type="protein sequence ID" value="CAF3952527.1"/>
    <property type="molecule type" value="Genomic_DNA"/>
</dbReference>
<dbReference type="PANTHER" id="PTHR46344">
    <property type="entry name" value="OS02G0202900 PROTEIN"/>
    <property type="match status" value="1"/>
</dbReference>
<dbReference type="InterPro" id="IPR015915">
    <property type="entry name" value="Kelch-typ_b-propeller"/>
</dbReference>
<dbReference type="EMBL" id="CAJNOK010010785">
    <property type="protein sequence ID" value="CAF1124759.1"/>
    <property type="molecule type" value="Genomic_DNA"/>
</dbReference>
<gene>
    <name evidence="4" type="ORF">GPM918_LOCUS23068</name>
    <name evidence="3" type="ORF">OVA965_LOCUS20352</name>
    <name evidence="6" type="ORF">SRO942_LOCUS23067</name>
    <name evidence="5" type="ORF">TMI583_LOCUS20700</name>
</gene>
<sequence length="241" mass="26460">MLHPLRRINEKNVNKELEEKLVKQNVNIQRLFDNYEKLTVKQPTSVRVEQTDESNDLKQQQLDDGNVRVQLLPQPQVQQQQQEEKAGSITDVEELVTDTTTESIHDDRNTASVLTNGKVLLTGGVIGNDANHANIHTTSAELYDPSTGPWTATGNMNDAQSSHRAPVLENEKALVSAGIGGTYGLLNSDELFNPSTGTWTTIGYLNNERYWQTATVLTNGKVLVTGGAGMGDLSSAELYDP</sequence>
<dbReference type="Proteomes" id="UP000663829">
    <property type="component" value="Unassembled WGS sequence"/>
</dbReference>
<dbReference type="Proteomes" id="UP000677228">
    <property type="component" value="Unassembled WGS sequence"/>
</dbReference>
<organism evidence="4 7">
    <name type="scientific">Didymodactylos carnosus</name>
    <dbReference type="NCBI Taxonomy" id="1234261"/>
    <lineage>
        <taxon>Eukaryota</taxon>
        <taxon>Metazoa</taxon>
        <taxon>Spiralia</taxon>
        <taxon>Gnathifera</taxon>
        <taxon>Rotifera</taxon>
        <taxon>Eurotatoria</taxon>
        <taxon>Bdelloidea</taxon>
        <taxon>Philodinida</taxon>
        <taxon>Philodinidae</taxon>
        <taxon>Didymodactylos</taxon>
    </lineage>
</organism>
<dbReference type="EMBL" id="CAJNOQ010008101">
    <property type="protein sequence ID" value="CAF1188259.1"/>
    <property type="molecule type" value="Genomic_DNA"/>
</dbReference>
<dbReference type="Gene3D" id="2.130.10.80">
    <property type="entry name" value="Galactose oxidase/kelch, beta-propeller"/>
    <property type="match status" value="2"/>
</dbReference>
<evidence type="ECO:0000256" key="1">
    <source>
        <dbReference type="ARBA" id="ARBA00022441"/>
    </source>
</evidence>
<keyword evidence="2" id="KW-0677">Repeat</keyword>
<reference evidence="4" key="1">
    <citation type="submission" date="2021-02" db="EMBL/GenBank/DDBJ databases">
        <authorList>
            <person name="Nowell W R."/>
        </authorList>
    </citation>
    <scope>NUCLEOTIDE SEQUENCE</scope>
</reference>
<accession>A0A814VGV6</accession>
<dbReference type="Proteomes" id="UP000681722">
    <property type="component" value="Unassembled WGS sequence"/>
</dbReference>
<evidence type="ECO:0000256" key="2">
    <source>
        <dbReference type="ARBA" id="ARBA00022737"/>
    </source>
</evidence>